<name>A0A5N5XC99_9EURO</name>
<sequence length="155" mass="17389">MRFPASPRAVCGTFRSHRDFMSGERESIEPHLEPPSTERAQAYSSAGFRGRYDMPCTRDPSLLLALETLALGRIETGFNSLLYNPWTLGRVAAEHTVKSCTPSSCSTRLAQLRGNLAEHGLIYRAFTLILDNLYEGLLIMIMPCYFCLTQRAHTT</sequence>
<gene>
    <name evidence="1" type="ORF">BDV29DRAFT_77951</name>
</gene>
<proteinExistence type="predicted"/>
<protein>
    <submittedName>
        <fullName evidence="1">Uncharacterized protein</fullName>
    </submittedName>
</protein>
<evidence type="ECO:0000313" key="1">
    <source>
        <dbReference type="EMBL" id="KAB8076800.1"/>
    </source>
</evidence>
<keyword evidence="2" id="KW-1185">Reference proteome</keyword>
<dbReference type="AlphaFoldDB" id="A0A5N5XC99"/>
<evidence type="ECO:0000313" key="2">
    <source>
        <dbReference type="Proteomes" id="UP000326565"/>
    </source>
</evidence>
<reference evidence="1 2" key="1">
    <citation type="submission" date="2019-04" db="EMBL/GenBank/DDBJ databases">
        <title>Friends and foes A comparative genomics study of 23 Aspergillus species from section Flavi.</title>
        <authorList>
            <consortium name="DOE Joint Genome Institute"/>
            <person name="Kjaerbolling I."/>
            <person name="Vesth T."/>
            <person name="Frisvad J.C."/>
            <person name="Nybo J.L."/>
            <person name="Theobald S."/>
            <person name="Kildgaard S."/>
            <person name="Isbrandt T."/>
            <person name="Kuo A."/>
            <person name="Sato A."/>
            <person name="Lyhne E.K."/>
            <person name="Kogle M.E."/>
            <person name="Wiebenga A."/>
            <person name="Kun R.S."/>
            <person name="Lubbers R.J."/>
            <person name="Makela M.R."/>
            <person name="Barry K."/>
            <person name="Chovatia M."/>
            <person name="Clum A."/>
            <person name="Daum C."/>
            <person name="Haridas S."/>
            <person name="He G."/>
            <person name="LaButti K."/>
            <person name="Lipzen A."/>
            <person name="Mondo S."/>
            <person name="Riley R."/>
            <person name="Salamov A."/>
            <person name="Simmons B.A."/>
            <person name="Magnuson J.K."/>
            <person name="Henrissat B."/>
            <person name="Mortensen U.H."/>
            <person name="Larsen T.O."/>
            <person name="Devries R.P."/>
            <person name="Grigoriev I.V."/>
            <person name="Machida M."/>
            <person name="Baker S.E."/>
            <person name="Andersen M.R."/>
        </authorList>
    </citation>
    <scope>NUCLEOTIDE SEQUENCE [LARGE SCALE GENOMIC DNA]</scope>
    <source>
        <strain evidence="1 2">CBS 151.66</strain>
    </source>
</reference>
<dbReference type="Proteomes" id="UP000326565">
    <property type="component" value="Unassembled WGS sequence"/>
</dbReference>
<organism evidence="1 2">
    <name type="scientific">Aspergillus leporis</name>
    <dbReference type="NCBI Taxonomy" id="41062"/>
    <lineage>
        <taxon>Eukaryota</taxon>
        <taxon>Fungi</taxon>
        <taxon>Dikarya</taxon>
        <taxon>Ascomycota</taxon>
        <taxon>Pezizomycotina</taxon>
        <taxon>Eurotiomycetes</taxon>
        <taxon>Eurotiomycetidae</taxon>
        <taxon>Eurotiales</taxon>
        <taxon>Aspergillaceae</taxon>
        <taxon>Aspergillus</taxon>
        <taxon>Aspergillus subgen. Circumdati</taxon>
    </lineage>
</organism>
<accession>A0A5N5XC99</accession>
<dbReference type="EMBL" id="ML732176">
    <property type="protein sequence ID" value="KAB8076800.1"/>
    <property type="molecule type" value="Genomic_DNA"/>
</dbReference>